<dbReference type="GO" id="GO:0004853">
    <property type="term" value="F:uroporphyrinogen decarboxylase activity"/>
    <property type="evidence" value="ECO:0007669"/>
    <property type="project" value="UniProtKB-UniRule"/>
</dbReference>
<dbReference type="PROSITE" id="PS00906">
    <property type="entry name" value="UROD_1"/>
    <property type="match status" value="1"/>
</dbReference>
<evidence type="ECO:0000256" key="6">
    <source>
        <dbReference type="ARBA" id="ARBA00012288"/>
    </source>
</evidence>
<keyword evidence="8 12" id="KW-0963">Cytoplasm</keyword>
<evidence type="ECO:0000256" key="5">
    <source>
        <dbReference type="ARBA" id="ARBA00011738"/>
    </source>
</evidence>
<comment type="similarity">
    <text evidence="4 12 14">Belongs to the uroporphyrinogen decarboxylase family.</text>
</comment>
<dbReference type="Pfam" id="PF01208">
    <property type="entry name" value="URO-D"/>
    <property type="match status" value="1"/>
</dbReference>
<comment type="subcellular location">
    <subcellularLocation>
        <location evidence="2 12">Cytoplasm</location>
    </subcellularLocation>
</comment>
<evidence type="ECO:0000313" key="18">
    <source>
        <dbReference type="Proteomes" id="UP000510888"/>
    </source>
</evidence>
<keyword evidence="18" id="KW-1185">Reference proteome</keyword>
<keyword evidence="10 12" id="KW-0456">Lyase</keyword>
<organism evidence="17 18">
    <name type="scientific">Paraburkholderia largidicola</name>
    <dbReference type="NCBI Taxonomy" id="3014751"/>
    <lineage>
        <taxon>Bacteria</taxon>
        <taxon>Pseudomonadati</taxon>
        <taxon>Pseudomonadota</taxon>
        <taxon>Betaproteobacteria</taxon>
        <taxon>Burkholderiales</taxon>
        <taxon>Burkholderiaceae</taxon>
        <taxon>Paraburkholderia</taxon>
    </lineage>
</organism>
<evidence type="ECO:0000256" key="4">
    <source>
        <dbReference type="ARBA" id="ARBA00009935"/>
    </source>
</evidence>
<dbReference type="PANTHER" id="PTHR21091:SF169">
    <property type="entry name" value="UROPORPHYRINOGEN DECARBOXYLASE"/>
    <property type="match status" value="1"/>
</dbReference>
<reference evidence="17 18" key="1">
    <citation type="journal article" date="2020" name="Genes (Basel)">
        <title>Genomic Comparison of Insect Gut Symbionts from Divergent Burkholderia Subclades.</title>
        <authorList>
            <person name="Takeshita K."/>
            <person name="Kikuchi Y."/>
        </authorList>
    </citation>
    <scope>NUCLEOTIDE SEQUENCE [LARGE SCALE GENOMIC DNA]</scope>
    <source>
        <strain evidence="17 18">PGU16</strain>
    </source>
</reference>
<sequence length="374" mass="40838">MPSVASAVAHNLLNDTFLRALLRQPTEYTPIWLMRQAGRYLPEYNATRSRAGSFLGLAKNPDYATEVTLQPLDRYPLDAAILFSDILTIPDAMGLGLDFQVGEGPKFARPVRTEEDVARLAVPDIDSTLRYVTDAVRQIRTALTDAQGRQRVPLIGFSGSPWTLACYMVEGGGSDDFRTVKSMLYGRPDLMHRILDVNAKAVAAYLNAQIEAGAQAVMIFDTWGGALADGIYQRFSLHYIQQVVNQLKREHDGNRVPVITFTKGGGLWLEEIAATGVDAVGLDWTVNLGKARERVGGKVALQGNIDPSVLFAPPSTIRIEARAVLDSFGNFPGHVFNLGHGISQFTPPENVAELVDEVHRHSRTIRAAGGDAKA</sequence>
<comment type="function">
    <text evidence="1 12">Catalyzes the decarboxylation of four acetate groups of uroporphyrinogen-III to yield coproporphyrinogen-III.</text>
</comment>
<comment type="subunit">
    <text evidence="5 12">Homodimer.</text>
</comment>
<dbReference type="EC" id="4.1.1.37" evidence="6 12"/>
<evidence type="ECO:0000256" key="8">
    <source>
        <dbReference type="ARBA" id="ARBA00022490"/>
    </source>
</evidence>
<feature type="binding site" evidence="12">
    <location>
        <begin position="35"/>
        <end position="39"/>
    </location>
    <ligand>
        <name>substrate</name>
    </ligand>
</feature>
<feature type="binding site" evidence="12">
    <location>
        <position position="85"/>
    </location>
    <ligand>
        <name>substrate</name>
    </ligand>
</feature>
<feature type="binding site" evidence="12">
    <location>
        <position position="340"/>
    </location>
    <ligand>
        <name>substrate</name>
    </ligand>
</feature>
<evidence type="ECO:0000256" key="13">
    <source>
        <dbReference type="RuleBase" id="RU000554"/>
    </source>
</evidence>
<evidence type="ECO:0000259" key="15">
    <source>
        <dbReference type="PROSITE" id="PS00906"/>
    </source>
</evidence>
<evidence type="ECO:0000256" key="9">
    <source>
        <dbReference type="ARBA" id="ARBA00022793"/>
    </source>
</evidence>
<dbReference type="Proteomes" id="UP000510888">
    <property type="component" value="Chromosome 1"/>
</dbReference>
<dbReference type="InterPro" id="IPR006361">
    <property type="entry name" value="Uroporphyrinogen_deCO2ase_HemE"/>
</dbReference>
<dbReference type="PANTHER" id="PTHR21091">
    <property type="entry name" value="METHYLTETRAHYDROFOLATE:HOMOCYSTEINE METHYLTRANSFERASE RELATED"/>
    <property type="match status" value="1"/>
</dbReference>
<dbReference type="PROSITE" id="PS00907">
    <property type="entry name" value="UROD_2"/>
    <property type="match status" value="1"/>
</dbReference>
<dbReference type="InterPro" id="IPR038071">
    <property type="entry name" value="UROD/MetE-like_sf"/>
</dbReference>
<dbReference type="Gene3D" id="3.20.20.210">
    <property type="match status" value="1"/>
</dbReference>
<evidence type="ECO:0000256" key="11">
    <source>
        <dbReference type="ARBA" id="ARBA00023244"/>
    </source>
</evidence>
<accession>A0A7I8BP64</accession>
<comment type="catalytic activity">
    <reaction evidence="12 13">
        <text>uroporphyrinogen III + 4 H(+) = coproporphyrinogen III + 4 CO2</text>
        <dbReference type="Rhea" id="RHEA:19865"/>
        <dbReference type="ChEBI" id="CHEBI:15378"/>
        <dbReference type="ChEBI" id="CHEBI:16526"/>
        <dbReference type="ChEBI" id="CHEBI:57308"/>
        <dbReference type="ChEBI" id="CHEBI:57309"/>
        <dbReference type="EC" id="4.1.1.37"/>
    </reaction>
</comment>
<dbReference type="AlphaFoldDB" id="A0A7I8BP64"/>
<feature type="domain" description="Uroporphyrinogen decarboxylase (URO-D)" evidence="15">
    <location>
        <begin position="30"/>
        <end position="39"/>
    </location>
</feature>
<feature type="binding site" evidence="12">
    <location>
        <position position="222"/>
    </location>
    <ligand>
        <name>substrate</name>
    </ligand>
</feature>
<protein>
    <recommendedName>
        <fullName evidence="7 12">Uroporphyrinogen decarboxylase</fullName>
        <shortName evidence="12">UPD</shortName>
        <shortName evidence="12">URO-D</shortName>
        <ecNumber evidence="6 12">4.1.1.37</ecNumber>
    </recommendedName>
</protein>
<evidence type="ECO:0000259" key="16">
    <source>
        <dbReference type="PROSITE" id="PS00907"/>
    </source>
</evidence>
<dbReference type="CDD" id="cd00717">
    <property type="entry name" value="URO-D"/>
    <property type="match status" value="1"/>
</dbReference>
<dbReference type="GO" id="GO:0019353">
    <property type="term" value="P:protoporphyrinogen IX biosynthetic process from glutamate"/>
    <property type="evidence" value="ECO:0007669"/>
    <property type="project" value="TreeGrafter"/>
</dbReference>
<feature type="binding site" evidence="12">
    <location>
        <position position="167"/>
    </location>
    <ligand>
        <name>substrate</name>
    </ligand>
</feature>
<evidence type="ECO:0000256" key="3">
    <source>
        <dbReference type="ARBA" id="ARBA00004804"/>
    </source>
</evidence>
<dbReference type="GO" id="GO:0005829">
    <property type="term" value="C:cytosol"/>
    <property type="evidence" value="ECO:0007669"/>
    <property type="project" value="TreeGrafter"/>
</dbReference>
<name>A0A7I8BP64_9BURK</name>
<feature type="site" description="Transition state stabilizer" evidence="12">
    <location>
        <position position="85"/>
    </location>
</feature>
<gene>
    <name evidence="12 17" type="primary">hemE</name>
    <name evidence="17" type="ORF">PPGU16_32150</name>
</gene>
<keyword evidence="9 12" id="KW-0210">Decarboxylase</keyword>
<feature type="domain" description="Uroporphyrinogen decarboxylase (URO-D)" evidence="16">
    <location>
        <begin position="155"/>
        <end position="171"/>
    </location>
</feature>
<dbReference type="InterPro" id="IPR000257">
    <property type="entry name" value="Uroporphyrinogen_deCOase"/>
</dbReference>
<proteinExistence type="inferred from homology"/>
<dbReference type="HAMAP" id="MF_00218">
    <property type="entry name" value="URO_D"/>
    <property type="match status" value="1"/>
</dbReference>
<dbReference type="KEGG" id="plad:PPGU16_32150"/>
<dbReference type="SUPFAM" id="SSF51726">
    <property type="entry name" value="UROD/MetE-like"/>
    <property type="match status" value="1"/>
</dbReference>
<keyword evidence="11 12" id="KW-0627">Porphyrin biosynthesis</keyword>
<evidence type="ECO:0000256" key="1">
    <source>
        <dbReference type="ARBA" id="ARBA00002448"/>
    </source>
</evidence>
<dbReference type="FunFam" id="3.20.20.210:FF:000001">
    <property type="entry name" value="Uroporphyrinogen decarboxylase"/>
    <property type="match status" value="1"/>
</dbReference>
<evidence type="ECO:0000313" key="17">
    <source>
        <dbReference type="EMBL" id="BCF90148.1"/>
    </source>
</evidence>
<evidence type="ECO:0000256" key="2">
    <source>
        <dbReference type="ARBA" id="ARBA00004496"/>
    </source>
</evidence>
<evidence type="ECO:0000256" key="14">
    <source>
        <dbReference type="RuleBase" id="RU004169"/>
    </source>
</evidence>
<dbReference type="UniPathway" id="UPA00251">
    <property type="reaction ID" value="UER00321"/>
</dbReference>
<dbReference type="EMBL" id="AP023174">
    <property type="protein sequence ID" value="BCF90148.1"/>
    <property type="molecule type" value="Genomic_DNA"/>
</dbReference>
<comment type="pathway">
    <text evidence="3 12 13">Porphyrin-containing compound metabolism; protoporphyrin-IX biosynthesis; coproporphyrinogen-III from 5-aminolevulinate: step 4/4.</text>
</comment>
<evidence type="ECO:0000256" key="7">
    <source>
        <dbReference type="ARBA" id="ARBA00014308"/>
    </source>
</evidence>
<evidence type="ECO:0000256" key="10">
    <source>
        <dbReference type="ARBA" id="ARBA00023239"/>
    </source>
</evidence>
<dbReference type="NCBIfam" id="TIGR01464">
    <property type="entry name" value="hemE"/>
    <property type="match status" value="1"/>
</dbReference>
<evidence type="ECO:0000256" key="12">
    <source>
        <dbReference type="HAMAP-Rule" id="MF_00218"/>
    </source>
</evidence>
<comment type="caution">
    <text evidence="12">Lacks conserved residue(s) required for the propagation of feature annotation.</text>
</comment>